<evidence type="ECO:0000256" key="1">
    <source>
        <dbReference type="ARBA" id="ARBA00001947"/>
    </source>
</evidence>
<comment type="caution">
    <text evidence="9">The sequence shown here is derived from an EMBL/GenBank/DDBJ whole genome shotgun (WGS) entry which is preliminary data.</text>
</comment>
<evidence type="ECO:0000259" key="8">
    <source>
        <dbReference type="Pfam" id="PF08240"/>
    </source>
</evidence>
<evidence type="ECO:0000256" key="3">
    <source>
        <dbReference type="ARBA" id="ARBA00022723"/>
    </source>
</evidence>
<dbReference type="InterPro" id="IPR002328">
    <property type="entry name" value="ADH_Zn_CS"/>
</dbReference>
<comment type="cofactor">
    <cofactor evidence="1 6">
        <name>Zn(2+)</name>
        <dbReference type="ChEBI" id="CHEBI:29105"/>
    </cofactor>
</comment>
<evidence type="ECO:0000313" key="9">
    <source>
        <dbReference type="EMBL" id="MCG4611706.1"/>
    </source>
</evidence>
<dbReference type="Gene3D" id="3.40.50.720">
    <property type="entry name" value="NAD(P)-binding Rossmann-like Domain"/>
    <property type="match status" value="1"/>
</dbReference>
<dbReference type="PROSITE" id="PS00059">
    <property type="entry name" value="ADH_ZINC"/>
    <property type="match status" value="1"/>
</dbReference>
<keyword evidence="3 6" id="KW-0479">Metal-binding</keyword>
<dbReference type="CDD" id="cd05278">
    <property type="entry name" value="FDH_like"/>
    <property type="match status" value="1"/>
</dbReference>
<dbReference type="SUPFAM" id="SSF50129">
    <property type="entry name" value="GroES-like"/>
    <property type="match status" value="1"/>
</dbReference>
<dbReference type="Proteomes" id="UP001298681">
    <property type="component" value="Unassembled WGS sequence"/>
</dbReference>
<evidence type="ECO:0000256" key="5">
    <source>
        <dbReference type="ARBA" id="ARBA00023002"/>
    </source>
</evidence>
<evidence type="ECO:0000256" key="4">
    <source>
        <dbReference type="ARBA" id="ARBA00022833"/>
    </source>
</evidence>
<proteinExistence type="inferred from homology"/>
<gene>
    <name evidence="9" type="ORF">L0P57_12290</name>
</gene>
<evidence type="ECO:0000259" key="7">
    <source>
        <dbReference type="Pfam" id="PF00107"/>
    </source>
</evidence>
<dbReference type="RefSeq" id="WP_237967105.1">
    <property type="nucleotide sequence ID" value="NZ_JAKNHQ010000021.1"/>
</dbReference>
<name>A0ABS9MMD1_9FIRM</name>
<feature type="domain" description="Alcohol dehydrogenase-like C-terminal" evidence="7">
    <location>
        <begin position="180"/>
        <end position="288"/>
    </location>
</feature>
<evidence type="ECO:0000256" key="6">
    <source>
        <dbReference type="RuleBase" id="RU361277"/>
    </source>
</evidence>
<keyword evidence="10" id="KW-1185">Reference proteome</keyword>
<accession>A0ABS9MMD1</accession>
<keyword evidence="4 6" id="KW-0862">Zinc</keyword>
<feature type="domain" description="Alcohol dehydrogenase-like N-terminal" evidence="8">
    <location>
        <begin position="29"/>
        <end position="141"/>
    </location>
</feature>
<evidence type="ECO:0000256" key="2">
    <source>
        <dbReference type="ARBA" id="ARBA00008072"/>
    </source>
</evidence>
<evidence type="ECO:0000313" key="10">
    <source>
        <dbReference type="Proteomes" id="UP001298681"/>
    </source>
</evidence>
<sequence>MQKTMLAAVYHGLGDLRLEERPVPVLKEPGDAIVKVTLSTICTSDLHILNGAVPRAVPGTVLGHEFVGEIVSVGESVKKRKVGERVAANCITFCGDCWFCRKGFINNCTHGGWELGCRIDGCQAEYVRVPYADTGLTPIPDHVTDDNALFFGDILSSGYFGAELAEIQPGDTVAVIGAGPVGLCAAMCAGLFGAGDVILLDIDAHRLELAKRLGLATYTINPSAESAEEAVRALTQGRGADAVIEAAGGADTFQTAWQIARPNSVVALVAMYEQAQPFPLPNMYGKNLIFKTGGVDAVHCDRLMKLIACGKLNTDFLITHRAPLNDLMEGYRVFGGKQEHCLKWVVTPPVNK</sequence>
<keyword evidence="5" id="KW-0560">Oxidoreductase</keyword>
<dbReference type="InterPro" id="IPR013149">
    <property type="entry name" value="ADH-like_C"/>
</dbReference>
<dbReference type="InterPro" id="IPR036291">
    <property type="entry name" value="NAD(P)-bd_dom_sf"/>
</dbReference>
<dbReference type="Gene3D" id="3.90.180.10">
    <property type="entry name" value="Medium-chain alcohol dehydrogenases, catalytic domain"/>
    <property type="match status" value="1"/>
</dbReference>
<dbReference type="PANTHER" id="PTHR42813">
    <property type="entry name" value="ZINC-TYPE ALCOHOL DEHYDROGENASE-LIKE"/>
    <property type="match status" value="1"/>
</dbReference>
<dbReference type="Pfam" id="PF08240">
    <property type="entry name" value="ADH_N"/>
    <property type="match status" value="1"/>
</dbReference>
<dbReference type="InterPro" id="IPR013154">
    <property type="entry name" value="ADH-like_N"/>
</dbReference>
<dbReference type="InterPro" id="IPR011032">
    <property type="entry name" value="GroES-like_sf"/>
</dbReference>
<reference evidence="9 10" key="1">
    <citation type="submission" date="2022-01" db="EMBL/GenBank/DDBJ databases">
        <title>Collection of gut derived symbiotic bacterial strains cultured from healthy donors.</title>
        <authorList>
            <person name="Lin H."/>
            <person name="Kohout C."/>
            <person name="Waligurski E."/>
            <person name="Pamer E.G."/>
        </authorList>
    </citation>
    <scope>NUCLEOTIDE SEQUENCE [LARGE SCALE GENOMIC DNA]</scope>
    <source>
        <strain evidence="9 10">DFI.7.58</strain>
    </source>
</reference>
<comment type="similarity">
    <text evidence="2 6">Belongs to the zinc-containing alcohol dehydrogenase family.</text>
</comment>
<dbReference type="PANTHER" id="PTHR42813:SF4">
    <property type="entry name" value="NADP-DEPENDENT ISOPROPANOL DEHYDROGENASE"/>
    <property type="match status" value="1"/>
</dbReference>
<dbReference type="SUPFAM" id="SSF51735">
    <property type="entry name" value="NAD(P)-binding Rossmann-fold domains"/>
    <property type="match status" value="1"/>
</dbReference>
<dbReference type="EMBL" id="JAKNHQ010000021">
    <property type="protein sequence ID" value="MCG4611706.1"/>
    <property type="molecule type" value="Genomic_DNA"/>
</dbReference>
<organism evidence="9 10">
    <name type="scientific">Anaeromassilibacillus senegalensis</name>
    <dbReference type="NCBI Taxonomy" id="1673717"/>
    <lineage>
        <taxon>Bacteria</taxon>
        <taxon>Bacillati</taxon>
        <taxon>Bacillota</taxon>
        <taxon>Clostridia</taxon>
        <taxon>Eubacteriales</taxon>
        <taxon>Acutalibacteraceae</taxon>
        <taxon>Anaeromassilibacillus</taxon>
    </lineage>
</organism>
<dbReference type="Pfam" id="PF00107">
    <property type="entry name" value="ADH_zinc_N"/>
    <property type="match status" value="1"/>
</dbReference>
<protein>
    <submittedName>
        <fullName evidence="9">Alcohol dehydrogenase</fullName>
    </submittedName>
</protein>